<gene>
    <name evidence="1" type="ORF">VTK73DRAFT_5633</name>
</gene>
<comment type="caution">
    <text evidence="1">The sequence shown here is derived from an EMBL/GenBank/DDBJ whole genome shotgun (WGS) entry which is preliminary data.</text>
</comment>
<evidence type="ECO:0000313" key="1">
    <source>
        <dbReference type="EMBL" id="KAL1864821.1"/>
    </source>
</evidence>
<evidence type="ECO:0000313" key="2">
    <source>
        <dbReference type="Proteomes" id="UP001586593"/>
    </source>
</evidence>
<dbReference type="PANTHER" id="PTHR21310:SF15">
    <property type="entry name" value="AMINOGLYCOSIDE PHOSPHOTRANSFERASE DOMAIN-CONTAINING PROTEIN"/>
    <property type="match status" value="1"/>
</dbReference>
<dbReference type="InterPro" id="IPR011009">
    <property type="entry name" value="Kinase-like_dom_sf"/>
</dbReference>
<dbReference type="InterPro" id="IPR051678">
    <property type="entry name" value="AGP_Transferase"/>
</dbReference>
<dbReference type="EMBL" id="JAZHXJ010000314">
    <property type="protein sequence ID" value="KAL1864821.1"/>
    <property type="molecule type" value="Genomic_DNA"/>
</dbReference>
<evidence type="ECO:0008006" key="3">
    <source>
        <dbReference type="Google" id="ProtNLM"/>
    </source>
</evidence>
<reference evidence="1 2" key="1">
    <citation type="journal article" date="2024" name="Commun. Biol.">
        <title>Comparative genomic analysis of thermophilic fungi reveals convergent evolutionary adaptations and gene losses.</title>
        <authorList>
            <person name="Steindorff A.S."/>
            <person name="Aguilar-Pontes M.V."/>
            <person name="Robinson A.J."/>
            <person name="Andreopoulos B."/>
            <person name="LaButti K."/>
            <person name="Kuo A."/>
            <person name="Mondo S."/>
            <person name="Riley R."/>
            <person name="Otillar R."/>
            <person name="Haridas S."/>
            <person name="Lipzen A."/>
            <person name="Grimwood J."/>
            <person name="Schmutz J."/>
            <person name="Clum A."/>
            <person name="Reid I.D."/>
            <person name="Moisan M.C."/>
            <person name="Butler G."/>
            <person name="Nguyen T.T.M."/>
            <person name="Dewar K."/>
            <person name="Conant G."/>
            <person name="Drula E."/>
            <person name="Henrissat B."/>
            <person name="Hansel C."/>
            <person name="Singer S."/>
            <person name="Hutchinson M.I."/>
            <person name="de Vries R.P."/>
            <person name="Natvig D.O."/>
            <person name="Powell A.J."/>
            <person name="Tsang A."/>
            <person name="Grigoriev I.V."/>
        </authorList>
    </citation>
    <scope>NUCLEOTIDE SEQUENCE [LARGE SCALE GENOMIC DNA]</scope>
    <source>
        <strain evidence="1 2">ATCC 24622</strain>
    </source>
</reference>
<dbReference type="PANTHER" id="PTHR21310">
    <property type="entry name" value="AMINOGLYCOSIDE PHOSPHOTRANSFERASE-RELATED-RELATED"/>
    <property type="match status" value="1"/>
</dbReference>
<name>A0ABR3WMR5_9PEZI</name>
<proteinExistence type="predicted"/>
<keyword evidence="2" id="KW-1185">Reference proteome</keyword>
<sequence>MPPEDQVFRTGVHKYANFNLTALLQLAESIRGQQCYCDETQTPKRGTFNWVVTLVFGDGVKWIFRSPLPGCFGSSERLEAIVASEAATIKYLKNHSSIPVPQVFAYSAVESNPIGVRYILMSHADGVPLSSYMWKTPQGLDAALDGESPEPPAEKRVLSEEDKKKVLAGVAGVMAQLMNVRFGRIGSLFERDDDGVAVGECLAPAFTWMGRDLLLRPQRGPFSSSWEFYVAQIDFLADHVRQLPMLDRILGAPKPIAEDFDAVSTYQQASQRWRDYVTLARKGDSSRNRLDFYITCTLIQNVIPLLATSQLAPGEATDAMPTAWRDTFPLWHPDLNAGNIYVDDALNITCVIDWTSATTAPTPLLLATPALPHLWNEPTGSHTATFRVKMQMRVPELTLGPELCRRAEAARRFVLFTTMGSSREVRDLQALQRFLADTAETAQSVTWFVTTARRQQKWAAALAKLEEKDASAGELWEAARNYFAGFATREERMALAMKVTDFVEKQNVFCVIPPQSWSSLSADGELALEK</sequence>
<protein>
    <recommendedName>
        <fullName evidence="3">Aminoglycoside phosphotransferase domain-containing protein</fullName>
    </recommendedName>
</protein>
<dbReference type="Proteomes" id="UP001586593">
    <property type="component" value="Unassembled WGS sequence"/>
</dbReference>
<dbReference type="SUPFAM" id="SSF56112">
    <property type="entry name" value="Protein kinase-like (PK-like)"/>
    <property type="match status" value="1"/>
</dbReference>
<accession>A0ABR3WMR5</accession>
<organism evidence="1 2">
    <name type="scientific">Phialemonium thermophilum</name>
    <dbReference type="NCBI Taxonomy" id="223376"/>
    <lineage>
        <taxon>Eukaryota</taxon>
        <taxon>Fungi</taxon>
        <taxon>Dikarya</taxon>
        <taxon>Ascomycota</taxon>
        <taxon>Pezizomycotina</taxon>
        <taxon>Sordariomycetes</taxon>
        <taxon>Sordariomycetidae</taxon>
        <taxon>Cephalothecales</taxon>
        <taxon>Cephalothecaceae</taxon>
        <taxon>Phialemonium</taxon>
    </lineage>
</organism>